<evidence type="ECO:0000313" key="3">
    <source>
        <dbReference type="EMBL" id="CAG7619784.1"/>
    </source>
</evidence>
<dbReference type="EMBL" id="CAJVAS010000007">
    <property type="protein sequence ID" value="CAG7619784.1"/>
    <property type="molecule type" value="Genomic_DNA"/>
</dbReference>
<dbReference type="InterPro" id="IPR004360">
    <property type="entry name" value="Glyas_Fos-R_dOase_dom"/>
</dbReference>
<feature type="domain" description="Glyoxalase/fosfomycin resistance/dioxygenase" evidence="2">
    <location>
        <begin position="188"/>
        <end position="314"/>
    </location>
</feature>
<evidence type="ECO:0000259" key="2">
    <source>
        <dbReference type="Pfam" id="PF00903"/>
    </source>
</evidence>
<dbReference type="AlphaFoldDB" id="A0A916NQ28"/>
<name>A0A916NQ28_9BACL</name>
<dbReference type="Proteomes" id="UP000693672">
    <property type="component" value="Unassembled WGS sequence"/>
</dbReference>
<sequence length="318" mass="36107">MGKNAMNPKDWKGQKNADGYKPTAVPNAFKVIQGQADNDSNKENAEADGKQTNAYRIPRVVYDGGSVHVSRERHAATVAWFEKYADWKRSGKEFKSDAYINTELQWGVWIYCDDRVTLPEAAHSNIRWCFKVRDLKKLHGEMSANGENMTGLYRGPMGYDYIDVWVSEGVRLTLQGAPDIPNEEWSHDWVRIGVTDIHQAKAWYSRYIGMSVLSEHPEEGYVVMGMRANFQTGDQEHPFWVLEQLPEGAAASSGNDAGVHKDERARPCTFVDKSAFVEYRRFLSEQNLAVSEIEGSLKGLAKFHLFDPDGNRFNIQTF</sequence>
<evidence type="ECO:0000256" key="1">
    <source>
        <dbReference type="SAM" id="MobiDB-lite"/>
    </source>
</evidence>
<dbReference type="RefSeq" id="WP_218092015.1">
    <property type="nucleotide sequence ID" value="NZ_CAJVAS010000007.1"/>
</dbReference>
<accession>A0A916NQ28</accession>
<proteinExistence type="predicted"/>
<comment type="caution">
    <text evidence="3">The sequence shown here is derived from an EMBL/GenBank/DDBJ whole genome shotgun (WGS) entry which is preliminary data.</text>
</comment>
<dbReference type="CDD" id="cd06587">
    <property type="entry name" value="VOC"/>
    <property type="match status" value="1"/>
</dbReference>
<organism evidence="3 4">
    <name type="scientific">Paenibacillus solanacearum</name>
    <dbReference type="NCBI Taxonomy" id="2048548"/>
    <lineage>
        <taxon>Bacteria</taxon>
        <taxon>Bacillati</taxon>
        <taxon>Bacillota</taxon>
        <taxon>Bacilli</taxon>
        <taxon>Bacillales</taxon>
        <taxon>Paenibacillaceae</taxon>
        <taxon>Paenibacillus</taxon>
    </lineage>
</organism>
<evidence type="ECO:0000313" key="4">
    <source>
        <dbReference type="Proteomes" id="UP000693672"/>
    </source>
</evidence>
<feature type="region of interest" description="Disordered" evidence="1">
    <location>
        <begin position="1"/>
        <end position="24"/>
    </location>
</feature>
<gene>
    <name evidence="3" type="ORF">PAESOLCIP111_02238</name>
</gene>
<keyword evidence="4" id="KW-1185">Reference proteome</keyword>
<reference evidence="3" key="1">
    <citation type="submission" date="2021-06" db="EMBL/GenBank/DDBJ databases">
        <authorList>
            <person name="Criscuolo A."/>
        </authorList>
    </citation>
    <scope>NUCLEOTIDE SEQUENCE</scope>
    <source>
        <strain evidence="3">CIP111600</strain>
    </source>
</reference>
<dbReference type="Pfam" id="PF00903">
    <property type="entry name" value="Glyoxalase"/>
    <property type="match status" value="1"/>
</dbReference>
<protein>
    <recommendedName>
        <fullName evidence="2">Glyoxalase/fosfomycin resistance/dioxygenase domain-containing protein</fullName>
    </recommendedName>
</protein>